<protein>
    <submittedName>
        <fullName evidence="5">NtA domain-containing protein</fullName>
    </submittedName>
</protein>
<evidence type="ECO:0000313" key="4">
    <source>
        <dbReference type="Proteomes" id="UP000887565"/>
    </source>
</evidence>
<dbReference type="Gene3D" id="2.40.50.120">
    <property type="match status" value="1"/>
</dbReference>
<dbReference type="SUPFAM" id="SSF50242">
    <property type="entry name" value="TIMP-like"/>
    <property type="match status" value="1"/>
</dbReference>
<evidence type="ECO:0000256" key="1">
    <source>
        <dbReference type="PROSITE-ProRule" id="PRU00443"/>
    </source>
</evidence>
<keyword evidence="2" id="KW-0732">Signal</keyword>
<reference evidence="5" key="1">
    <citation type="submission" date="2022-11" db="UniProtKB">
        <authorList>
            <consortium name="WormBaseParasite"/>
        </authorList>
    </citation>
    <scope>IDENTIFICATION</scope>
</reference>
<dbReference type="Gene3D" id="3.30.60.30">
    <property type="match status" value="1"/>
</dbReference>
<evidence type="ECO:0000313" key="5">
    <source>
        <dbReference type="WBParaSite" id="nRc.2.0.1.t19014-RA"/>
    </source>
</evidence>
<dbReference type="InterPro" id="IPR004850">
    <property type="entry name" value="NtA_dom"/>
</dbReference>
<feature type="signal peptide" evidence="2">
    <location>
        <begin position="1"/>
        <end position="16"/>
    </location>
</feature>
<dbReference type="GO" id="GO:0043236">
    <property type="term" value="F:laminin binding"/>
    <property type="evidence" value="ECO:0007669"/>
    <property type="project" value="InterPro"/>
</dbReference>
<evidence type="ECO:0000259" key="3">
    <source>
        <dbReference type="PROSITE" id="PS51121"/>
    </source>
</evidence>
<dbReference type="Pfam" id="PF03146">
    <property type="entry name" value="NtA"/>
    <property type="match status" value="1"/>
</dbReference>
<organism evidence="4 5">
    <name type="scientific">Romanomermis culicivorax</name>
    <name type="common">Nematode worm</name>
    <dbReference type="NCBI Taxonomy" id="13658"/>
    <lineage>
        <taxon>Eukaryota</taxon>
        <taxon>Metazoa</taxon>
        <taxon>Ecdysozoa</taxon>
        <taxon>Nematoda</taxon>
        <taxon>Enoplea</taxon>
        <taxon>Dorylaimia</taxon>
        <taxon>Mermithida</taxon>
        <taxon>Mermithoidea</taxon>
        <taxon>Mermithidae</taxon>
        <taxon>Romanomermis</taxon>
    </lineage>
</organism>
<keyword evidence="4" id="KW-1185">Reference proteome</keyword>
<dbReference type="PROSITE" id="PS51121">
    <property type="entry name" value="NTA"/>
    <property type="match status" value="1"/>
</dbReference>
<accession>A0A915IYV7</accession>
<proteinExistence type="predicted"/>
<dbReference type="GO" id="GO:0005886">
    <property type="term" value="C:plasma membrane"/>
    <property type="evidence" value="ECO:0007669"/>
    <property type="project" value="GOC"/>
</dbReference>
<name>A0A915IYV7_ROMCU</name>
<dbReference type="GO" id="GO:0043113">
    <property type="term" value="P:receptor clustering"/>
    <property type="evidence" value="ECO:0007669"/>
    <property type="project" value="InterPro"/>
</dbReference>
<dbReference type="WBParaSite" id="nRc.2.0.1.t19014-RA">
    <property type="protein sequence ID" value="nRc.2.0.1.t19014-RA"/>
    <property type="gene ID" value="nRc.2.0.1.g19014"/>
</dbReference>
<dbReference type="InterPro" id="IPR008993">
    <property type="entry name" value="TIMP-like_OB-fold"/>
</dbReference>
<feature type="domain" description="NtA" evidence="3">
    <location>
        <begin position="57"/>
        <end position="199"/>
    </location>
</feature>
<sequence>MLFNIFIFYFFDYVQSTSKECSLLNYNYTNYGRHWDFLEEYRQNYYDPLFEETGQHCFDFDRNLTELERAAPIILTGTVEKLVKSKNGQNFGRLQNEVFTGLIRVRRVLKGRFLMFRDIYNRDLIGVDGFFDWNICDSRIEEKDTKIFFLTKLESGSKNTFADVLKNNFRLNSSLLRISVKNLKLIGQIIKNRKMIKFCEIERRPCEAMLCSYGAKCFMNATSRHPYCACDYSCENYIELPICGSDN</sequence>
<dbReference type="Proteomes" id="UP000887565">
    <property type="component" value="Unplaced"/>
</dbReference>
<dbReference type="AlphaFoldDB" id="A0A915IYV7"/>
<comment type="caution">
    <text evidence="1">Lacks conserved residue(s) required for the propagation of feature annotation.</text>
</comment>
<evidence type="ECO:0000256" key="2">
    <source>
        <dbReference type="SAM" id="SignalP"/>
    </source>
</evidence>
<feature type="chain" id="PRO_5037687709" evidence="2">
    <location>
        <begin position="17"/>
        <end position="247"/>
    </location>
</feature>